<dbReference type="EMBL" id="HACA01012622">
    <property type="protein sequence ID" value="CDW29983.1"/>
    <property type="molecule type" value="Transcribed_RNA"/>
</dbReference>
<keyword evidence="1" id="KW-0812">Transmembrane</keyword>
<dbReference type="AlphaFoldDB" id="A0A0K2TVB8"/>
<evidence type="ECO:0000256" key="1">
    <source>
        <dbReference type="SAM" id="Phobius"/>
    </source>
</evidence>
<proteinExistence type="predicted"/>
<accession>A0A0K2TVB8</accession>
<feature type="transmembrane region" description="Helical" evidence="1">
    <location>
        <begin position="6"/>
        <end position="23"/>
    </location>
</feature>
<keyword evidence="1" id="KW-1133">Transmembrane helix</keyword>
<keyword evidence="1" id="KW-0472">Membrane</keyword>
<reference evidence="2" key="1">
    <citation type="submission" date="2014-05" db="EMBL/GenBank/DDBJ databases">
        <authorList>
            <person name="Chronopoulou M."/>
        </authorList>
    </citation>
    <scope>NUCLEOTIDE SEQUENCE</scope>
    <source>
        <tissue evidence="2">Whole organism</tissue>
    </source>
</reference>
<name>A0A0K2TVB8_LEPSM</name>
<evidence type="ECO:0000313" key="2">
    <source>
        <dbReference type="EMBL" id="CDW29983.1"/>
    </source>
</evidence>
<organism evidence="2">
    <name type="scientific">Lepeophtheirus salmonis</name>
    <name type="common">Salmon louse</name>
    <name type="synonym">Caligus salmonis</name>
    <dbReference type="NCBI Taxonomy" id="72036"/>
    <lineage>
        <taxon>Eukaryota</taxon>
        <taxon>Metazoa</taxon>
        <taxon>Ecdysozoa</taxon>
        <taxon>Arthropoda</taxon>
        <taxon>Crustacea</taxon>
        <taxon>Multicrustacea</taxon>
        <taxon>Hexanauplia</taxon>
        <taxon>Copepoda</taxon>
        <taxon>Siphonostomatoida</taxon>
        <taxon>Caligidae</taxon>
        <taxon>Lepeophtheirus</taxon>
    </lineage>
</organism>
<sequence>MLFVCNNIYFICIIQYYCVMNFFQKTEFRSQMKTLHLLIKDLYSLIIVPM</sequence>
<protein>
    <submittedName>
        <fullName evidence="2">Uncharacterized protein</fullName>
    </submittedName>
</protein>